<reference evidence="2" key="2">
    <citation type="journal article" date="2009" name="Genome Res.">
        <title>Comparative genomic analyses of the human fungal pathogens Coccidioides and their relatives.</title>
        <authorList>
            <person name="Sharpton T.J."/>
            <person name="Stajich J.E."/>
            <person name="Rounsley S.D."/>
            <person name="Gardner M.J."/>
            <person name="Wortman J.R."/>
            <person name="Jordar V.S."/>
            <person name="Maiti R."/>
            <person name="Kodira C.D."/>
            <person name="Neafsey D.E."/>
            <person name="Zeng Q."/>
            <person name="Hung C.-Y."/>
            <person name="McMahan C."/>
            <person name="Muszewska A."/>
            <person name="Grynberg M."/>
            <person name="Mandel M.A."/>
            <person name="Kellner E.M."/>
            <person name="Barker B.M."/>
            <person name="Galgiani J.N."/>
            <person name="Orbach M.J."/>
            <person name="Kirkland T.N."/>
            <person name="Cole G.T."/>
            <person name="Henn M.R."/>
            <person name="Birren B.W."/>
            <person name="Taylor J.W."/>
        </authorList>
    </citation>
    <scope>NUCLEOTIDE SEQUENCE [LARGE SCALE GENOMIC DNA]</scope>
    <source>
        <strain evidence="2">RMSCC 3488</strain>
    </source>
</reference>
<sequence>MKPIALLRSICLLSELLLEIFFRRRKYDTPILRRKQFSATTTEEARSCTISEMVLHQVGRTRLGPLRHIVKPRANLEYVDVKKGGFNKGSLAEPCPSVLYVLSIAFWDAALVRNRADHDVEQVCEE</sequence>
<dbReference type="Proteomes" id="UP000054567">
    <property type="component" value="Unassembled WGS sequence"/>
</dbReference>
<dbReference type="EMBL" id="DS268109">
    <property type="protein sequence ID" value="KMM65395.1"/>
    <property type="molecule type" value="Genomic_DNA"/>
</dbReference>
<name>A0A0J6F7X3_COCPO</name>
<dbReference type="AlphaFoldDB" id="A0A0J6F7X3"/>
<reference evidence="2" key="3">
    <citation type="journal article" date="2010" name="Genome Res.">
        <title>Population genomic sequencing of Coccidioides fungi reveals recent hybridization and transposon control.</title>
        <authorList>
            <person name="Neafsey D.E."/>
            <person name="Barker B.M."/>
            <person name="Sharpton T.J."/>
            <person name="Stajich J.E."/>
            <person name="Park D.J."/>
            <person name="Whiston E."/>
            <person name="Hung C.-Y."/>
            <person name="McMahan C."/>
            <person name="White J."/>
            <person name="Sykes S."/>
            <person name="Heiman D."/>
            <person name="Young S."/>
            <person name="Zeng Q."/>
            <person name="Abouelleil A."/>
            <person name="Aftuck L."/>
            <person name="Bessette D."/>
            <person name="Brown A."/>
            <person name="FitzGerald M."/>
            <person name="Lui A."/>
            <person name="Macdonald J.P."/>
            <person name="Priest M."/>
            <person name="Orbach M.J."/>
            <person name="Galgiani J.N."/>
            <person name="Kirkland T.N."/>
            <person name="Cole G.T."/>
            <person name="Birren B.W."/>
            <person name="Henn M.R."/>
            <person name="Taylor J.W."/>
            <person name="Rounsley S.D."/>
        </authorList>
    </citation>
    <scope>NUCLEOTIDE SEQUENCE [LARGE SCALE GENOMIC DNA]</scope>
    <source>
        <strain evidence="2">RMSCC 3488</strain>
    </source>
</reference>
<dbReference type="VEuPathDB" id="FungiDB:CPAG_01745"/>
<evidence type="ECO:0000313" key="2">
    <source>
        <dbReference type="Proteomes" id="UP000054567"/>
    </source>
</evidence>
<gene>
    <name evidence="1" type="ORF">CPAG_01745</name>
</gene>
<proteinExistence type="predicted"/>
<reference evidence="1 2" key="1">
    <citation type="submission" date="2007-06" db="EMBL/GenBank/DDBJ databases">
        <title>The Genome Sequence of Coccidioides posadasii RMSCC_3488.</title>
        <authorList>
            <consortium name="Coccidioides Genome Resources Consortium"/>
            <consortium name="The Broad Institute Genome Sequencing Platform"/>
            <person name="Henn M.R."/>
            <person name="Sykes S."/>
            <person name="Young S."/>
            <person name="Jaffe D."/>
            <person name="Berlin A."/>
            <person name="Alvarez P."/>
            <person name="Butler J."/>
            <person name="Gnerre S."/>
            <person name="Grabherr M."/>
            <person name="Mauceli E."/>
            <person name="Brockman W."/>
            <person name="Kodira C."/>
            <person name="Alvarado L."/>
            <person name="Zeng Q."/>
            <person name="Crawford M."/>
            <person name="Antoine C."/>
            <person name="Devon K."/>
            <person name="Galgiani J."/>
            <person name="Orsborn K."/>
            <person name="Lewis M.L."/>
            <person name="Nusbaum C."/>
            <person name="Galagan J."/>
            <person name="Birren B."/>
        </authorList>
    </citation>
    <scope>NUCLEOTIDE SEQUENCE [LARGE SCALE GENOMIC DNA]</scope>
    <source>
        <strain evidence="1 2">RMSCC 3488</strain>
    </source>
</reference>
<organism evidence="1 2">
    <name type="scientific">Coccidioides posadasii RMSCC 3488</name>
    <dbReference type="NCBI Taxonomy" id="454284"/>
    <lineage>
        <taxon>Eukaryota</taxon>
        <taxon>Fungi</taxon>
        <taxon>Dikarya</taxon>
        <taxon>Ascomycota</taxon>
        <taxon>Pezizomycotina</taxon>
        <taxon>Eurotiomycetes</taxon>
        <taxon>Eurotiomycetidae</taxon>
        <taxon>Onygenales</taxon>
        <taxon>Onygenaceae</taxon>
        <taxon>Coccidioides</taxon>
    </lineage>
</organism>
<evidence type="ECO:0000313" key="1">
    <source>
        <dbReference type="EMBL" id="KMM65395.1"/>
    </source>
</evidence>
<protein>
    <submittedName>
        <fullName evidence="1">Uncharacterized protein</fullName>
    </submittedName>
</protein>
<accession>A0A0J6F7X3</accession>